<keyword evidence="2" id="KW-1185">Reference proteome</keyword>
<sequence>MVGQSLAMKGDIGKGLAVYFSHRPAEQHQPYQVNHSHCSLFTQLLNKL</sequence>
<dbReference type="AlphaFoldDB" id="A0AA35TNF6"/>
<reference evidence="1" key="1">
    <citation type="submission" date="2023-03" db="EMBL/GenBank/DDBJ databases">
        <authorList>
            <person name="Steffen K."/>
            <person name="Cardenas P."/>
        </authorList>
    </citation>
    <scope>NUCLEOTIDE SEQUENCE</scope>
</reference>
<comment type="caution">
    <text evidence="1">The sequence shown here is derived from an EMBL/GenBank/DDBJ whole genome shotgun (WGS) entry which is preliminary data.</text>
</comment>
<dbReference type="Proteomes" id="UP001174909">
    <property type="component" value="Unassembled WGS sequence"/>
</dbReference>
<organism evidence="1 2">
    <name type="scientific">Geodia barretti</name>
    <name type="common">Barrett's horny sponge</name>
    <dbReference type="NCBI Taxonomy" id="519541"/>
    <lineage>
        <taxon>Eukaryota</taxon>
        <taxon>Metazoa</taxon>
        <taxon>Porifera</taxon>
        <taxon>Demospongiae</taxon>
        <taxon>Heteroscleromorpha</taxon>
        <taxon>Tetractinellida</taxon>
        <taxon>Astrophorina</taxon>
        <taxon>Geodiidae</taxon>
        <taxon>Geodia</taxon>
    </lineage>
</organism>
<evidence type="ECO:0000313" key="2">
    <source>
        <dbReference type="Proteomes" id="UP001174909"/>
    </source>
</evidence>
<name>A0AA35TNF6_GEOBA</name>
<accession>A0AA35TNF6</accession>
<proteinExistence type="predicted"/>
<protein>
    <submittedName>
        <fullName evidence="1">Uncharacterized protein</fullName>
    </submittedName>
</protein>
<evidence type="ECO:0000313" key="1">
    <source>
        <dbReference type="EMBL" id="CAI8050212.1"/>
    </source>
</evidence>
<gene>
    <name evidence="1" type="ORF">GBAR_LOCUS27605</name>
</gene>
<dbReference type="EMBL" id="CASHTH010003841">
    <property type="protein sequence ID" value="CAI8050212.1"/>
    <property type="molecule type" value="Genomic_DNA"/>
</dbReference>